<dbReference type="Gene3D" id="2.40.160.50">
    <property type="entry name" value="membrane protein fhac: a member of the omp85/tpsb transporter family"/>
    <property type="match status" value="1"/>
</dbReference>
<evidence type="ECO:0000313" key="2">
    <source>
        <dbReference type="Proteomes" id="UP000526184"/>
    </source>
</evidence>
<dbReference type="Proteomes" id="UP000526184">
    <property type="component" value="Unassembled WGS sequence"/>
</dbReference>
<proteinExistence type="predicted"/>
<comment type="caution">
    <text evidence="1">The sequence shown here is derived from an EMBL/GenBank/DDBJ whole genome shotgun (WGS) entry which is preliminary data.</text>
</comment>
<sequence length="136" mass="16244">RSRRNENLDINLSFPIKNNKIYLKYSNTRYLRSIITDNENIYDISGLSNRYEIKVDRKINKTIDLISSYSYIDRRSYVEDVLSRRDSIHNFSIGLDSRIKEDHKVLLKLDNKIENGRYLPSFNLDYGYKDILSIRN</sequence>
<feature type="non-terminal residue" evidence="1">
    <location>
        <position position="136"/>
    </location>
</feature>
<protein>
    <submittedName>
        <fullName evidence="1">Uncharacterized protein</fullName>
    </submittedName>
</protein>
<keyword evidence="2" id="KW-1185">Reference proteome</keyword>
<accession>A0A7Z0TB00</accession>
<organism evidence="1 2">
    <name type="scientific">Streptobacillus felis</name>
    <dbReference type="NCBI Taxonomy" id="1384509"/>
    <lineage>
        <taxon>Bacteria</taxon>
        <taxon>Fusobacteriati</taxon>
        <taxon>Fusobacteriota</taxon>
        <taxon>Fusobacteriia</taxon>
        <taxon>Fusobacteriales</taxon>
        <taxon>Leptotrichiaceae</taxon>
        <taxon>Streptobacillus</taxon>
    </lineage>
</organism>
<gene>
    <name evidence="1" type="ORF">HP397_06875</name>
</gene>
<feature type="non-terminal residue" evidence="1">
    <location>
        <position position="1"/>
    </location>
</feature>
<dbReference type="RefSeq" id="WP_180136436.1">
    <property type="nucleotide sequence ID" value="NZ_JABMKT010000102.1"/>
</dbReference>
<evidence type="ECO:0000313" key="1">
    <source>
        <dbReference type="EMBL" id="NYV28522.1"/>
    </source>
</evidence>
<dbReference type="EMBL" id="JABMKT010000102">
    <property type="protein sequence ID" value="NYV28522.1"/>
    <property type="molecule type" value="Genomic_DNA"/>
</dbReference>
<dbReference type="AlphaFoldDB" id="A0A7Z0TB00"/>
<name>A0A7Z0TB00_9FUSO</name>
<reference evidence="1 2" key="1">
    <citation type="submission" date="2020-05" db="EMBL/GenBank/DDBJ databases">
        <title>Streptobacillus felis strain LHL191014123.</title>
        <authorList>
            <person name="Fawzy A."/>
            <person name="Rau J."/>
            <person name="Risse K."/>
            <person name="Schauerte N."/>
            <person name="Geiger C."/>
            <person name="Blom J."/>
            <person name="Imirzalioglu C."/>
            <person name="Falgenhauer J."/>
            <person name="Bach A."/>
            <person name="Herden C."/>
            <person name="Eisenberg T."/>
        </authorList>
    </citation>
    <scope>NUCLEOTIDE SEQUENCE [LARGE SCALE GENOMIC DNA]</scope>
    <source>
        <strain evidence="1 2">LHL191014123</strain>
    </source>
</reference>